<dbReference type="Proteomes" id="UP000069135">
    <property type="component" value="Chromosome"/>
</dbReference>
<evidence type="ECO:0000313" key="5">
    <source>
        <dbReference type="Proteomes" id="UP000069135"/>
    </source>
</evidence>
<dbReference type="GO" id="GO:0004805">
    <property type="term" value="F:trehalose-phosphatase activity"/>
    <property type="evidence" value="ECO:0007669"/>
    <property type="project" value="UniProtKB-EC"/>
</dbReference>
<dbReference type="Gene3D" id="3.30.70.1020">
    <property type="entry name" value="Trehalose-6-phosphate phosphatase related protein, domain 2"/>
    <property type="match status" value="1"/>
</dbReference>
<accession>A0A0S1SPG4</accession>
<dbReference type="InterPro" id="IPR023214">
    <property type="entry name" value="HAD_sf"/>
</dbReference>
<dbReference type="SUPFAM" id="SSF56784">
    <property type="entry name" value="HAD-like"/>
    <property type="match status" value="1"/>
</dbReference>
<dbReference type="GO" id="GO:0005992">
    <property type="term" value="P:trehalose biosynthetic process"/>
    <property type="evidence" value="ECO:0007669"/>
    <property type="project" value="UniProtKB-UniPathway"/>
</dbReference>
<comment type="pathway">
    <text evidence="2">Glycan biosynthesis; trehalose biosynthesis.</text>
</comment>
<dbReference type="PANTHER" id="PTHR43768:SF3">
    <property type="entry name" value="TREHALOSE 6-PHOSPHATE PHOSPHATASE"/>
    <property type="match status" value="1"/>
</dbReference>
<keyword evidence="2" id="KW-0460">Magnesium</keyword>
<dbReference type="EMBL" id="CP013065">
    <property type="protein sequence ID" value="ALM13492.1"/>
    <property type="molecule type" value="Genomic_DNA"/>
</dbReference>
<dbReference type="PATRIC" id="fig|1735161.3.peg.802"/>
<evidence type="ECO:0000313" key="4">
    <source>
        <dbReference type="EMBL" id="ALM13492.1"/>
    </source>
</evidence>
<dbReference type="Pfam" id="PF02358">
    <property type="entry name" value="Trehalose_PPase"/>
    <property type="match status" value="1"/>
</dbReference>
<comment type="similarity">
    <text evidence="2">Belongs to the trehalose phosphatase family.</text>
</comment>
<accession>A0A0S1SL47</accession>
<keyword evidence="1 2" id="KW-0378">Hydrolase</keyword>
<evidence type="ECO:0000256" key="3">
    <source>
        <dbReference type="SAM" id="MobiDB-lite"/>
    </source>
</evidence>
<comment type="cofactor">
    <cofactor evidence="2">
        <name>Mg(2+)</name>
        <dbReference type="ChEBI" id="CHEBI:18420"/>
    </cofactor>
</comment>
<comment type="catalytic activity">
    <reaction evidence="2">
        <text>alpha,alpha-trehalose 6-phosphate + H2O = alpha,alpha-trehalose + phosphate</text>
        <dbReference type="Rhea" id="RHEA:23420"/>
        <dbReference type="ChEBI" id="CHEBI:15377"/>
        <dbReference type="ChEBI" id="CHEBI:16551"/>
        <dbReference type="ChEBI" id="CHEBI:43474"/>
        <dbReference type="ChEBI" id="CHEBI:58429"/>
        <dbReference type="EC" id="3.1.3.12"/>
    </reaction>
</comment>
<feature type="region of interest" description="Disordered" evidence="3">
    <location>
        <begin position="252"/>
        <end position="271"/>
    </location>
</feature>
<dbReference type="GO" id="GO:0046872">
    <property type="term" value="F:metal ion binding"/>
    <property type="evidence" value="ECO:0007669"/>
    <property type="project" value="UniProtKB-KW"/>
</dbReference>
<name>A0A0S1SU88_9BACT</name>
<accession>A0A0S1SU88</accession>
<keyword evidence="2" id="KW-0479">Metal-binding</keyword>
<dbReference type="Gene3D" id="3.40.50.1000">
    <property type="entry name" value="HAD superfamily/HAD-like"/>
    <property type="match status" value="1"/>
</dbReference>
<dbReference type="AlphaFoldDB" id="A0A0S1SU88"/>
<evidence type="ECO:0000256" key="2">
    <source>
        <dbReference type="RuleBase" id="RU361117"/>
    </source>
</evidence>
<dbReference type="PANTHER" id="PTHR43768">
    <property type="entry name" value="TREHALOSE 6-PHOSPHATE PHOSPHATASE"/>
    <property type="match status" value="1"/>
</dbReference>
<organism evidence="4 5">
    <name type="scientific">Candidatus Peribacter riflensis</name>
    <dbReference type="NCBI Taxonomy" id="1735162"/>
    <lineage>
        <taxon>Bacteria</taxon>
        <taxon>Candidatus Peregrinibacteriota</taxon>
        <taxon>Candidatus Peribacteria</taxon>
        <taxon>Candidatus Peribacterales</taxon>
        <taxon>Candidatus Peribacteraceae</taxon>
        <taxon>Candidatus Peribacter</taxon>
    </lineage>
</organism>
<protein>
    <recommendedName>
        <fullName evidence="2">Trehalose 6-phosphate phosphatase</fullName>
        <ecNumber evidence="2">3.1.3.12</ecNumber>
    </recommendedName>
</protein>
<accession>A0A0S1SHY9</accession>
<dbReference type="InterPro" id="IPR036412">
    <property type="entry name" value="HAD-like_sf"/>
</dbReference>
<reference evidence="4 5" key="2">
    <citation type="journal article" date="2016" name="PeerJ">
        <title>Analysis of five complete genome sequences for members of the class Peribacteria in the recently recognized Peregrinibacteria bacterial phylum.</title>
        <authorList>
            <person name="Anantharaman K."/>
            <person name="Brown C.T."/>
            <person name="Burstein D."/>
            <person name="Castelle C.J."/>
            <person name="Probst A.J."/>
            <person name="Thomas B.C."/>
            <person name="Williams K.H."/>
            <person name="Banfield J.F."/>
        </authorList>
    </citation>
    <scope>NUCLEOTIDE SEQUENCE [LARGE SCALE GENOMIC DNA]</scope>
    <source>
        <strain evidence="4">RIFOXYD1_FULL_PER-ii_59_16</strain>
    </source>
</reference>
<evidence type="ECO:0000256" key="1">
    <source>
        <dbReference type="ARBA" id="ARBA00022801"/>
    </source>
</evidence>
<dbReference type="EC" id="3.1.3.12" evidence="2"/>
<comment type="function">
    <text evidence="2">Removes the phosphate from trehalose 6-phosphate to produce free trehalose.</text>
</comment>
<proteinExistence type="inferred from homology"/>
<sequence length="271" mass="29916">MLLAFDFDGTLAPLKPHPDLVRVPSSVDRALRTLASLGPVAIVSGRSLSDLRRCFPRFPGSLVGNHGAEGLLAHRAALRSARRACSVWRPHLRRLLHNADGAWLEDKVFSFTVHSRSPSALHIFERYFTREVLRSLPPIRFLPGKASINLLPLQMPHKGDALMLLLKRARAQSGLFVGDDETDEEAFAAARRRMITVRVGRGGRTRATFLLGSQREIGRLLAVLIRVRRSSPAFAGSRRCKSTEECVDFSAAASAGSASDRRRRLSEKPPA</sequence>
<dbReference type="NCBIfam" id="TIGR00685">
    <property type="entry name" value="T6PP"/>
    <property type="match status" value="1"/>
</dbReference>
<gene>
    <name evidence="4" type="ORF">PeribacterD1_0823</name>
</gene>
<dbReference type="STRING" id="1735162.PeribacterB2_0824"/>
<dbReference type="InterPro" id="IPR003337">
    <property type="entry name" value="Trehalose_PPase"/>
</dbReference>
<dbReference type="InterPro" id="IPR044651">
    <property type="entry name" value="OTSB-like"/>
</dbReference>
<reference evidence="5" key="1">
    <citation type="submission" date="2015-10" db="EMBL/GenBank/DDBJ databases">
        <title>Analysis of five complete genome sequences for members of the class Peribacteria in the recently recognized Peregrinibacteria bacterial phylum.</title>
        <authorList>
            <person name="Anantharaman K."/>
            <person name="Brown C.T."/>
            <person name="Burstein D."/>
            <person name="Castelle C.J."/>
            <person name="Probst A.J."/>
            <person name="Thomas B.C."/>
            <person name="Williams K.H."/>
            <person name="Banfield J.F."/>
        </authorList>
    </citation>
    <scope>NUCLEOTIDE SEQUENCE [LARGE SCALE GENOMIC DNA]</scope>
</reference>
<dbReference type="UniPathway" id="UPA00299"/>
<dbReference type="KEGG" id="prf:PeribacterA2_0822"/>